<dbReference type="AlphaFoldDB" id="A2SNQ3"/>
<feature type="transmembrane region" description="Helical" evidence="1">
    <location>
        <begin position="58"/>
        <end position="76"/>
    </location>
</feature>
<dbReference type="EMBL" id="CP000556">
    <property type="protein sequence ID" value="ABM97192.1"/>
    <property type="molecule type" value="Genomic_DNA"/>
</dbReference>
<feature type="transmembrane region" description="Helical" evidence="1">
    <location>
        <begin position="83"/>
        <end position="102"/>
    </location>
</feature>
<geneLocation type="plasmid" evidence="2 3">
    <name>RPME01</name>
</geneLocation>
<feature type="transmembrane region" description="Helical" evidence="1">
    <location>
        <begin position="31"/>
        <end position="52"/>
    </location>
</feature>
<protein>
    <submittedName>
        <fullName evidence="2">Uncharacterized protein</fullName>
    </submittedName>
</protein>
<dbReference type="RefSeq" id="WP_011831780.1">
    <property type="nucleotide sequence ID" value="NC_008826.1"/>
</dbReference>
<keyword evidence="1" id="KW-1133">Transmembrane helix</keyword>
<dbReference type="Proteomes" id="UP000000366">
    <property type="component" value="Plasmid RPME01"/>
</dbReference>
<dbReference type="KEGG" id="mpt:Mpe_B0417"/>
<dbReference type="HOGENOM" id="CLU_1667343_0_0_4"/>
<evidence type="ECO:0000313" key="2">
    <source>
        <dbReference type="EMBL" id="ABM97192.1"/>
    </source>
</evidence>
<keyword evidence="1" id="KW-0472">Membrane</keyword>
<gene>
    <name evidence="2" type="ordered locus">Mpe_B0417</name>
</gene>
<accession>A2SNQ3</accession>
<keyword evidence="3" id="KW-1185">Reference proteome</keyword>
<reference evidence="2 3" key="1">
    <citation type="journal article" date="2007" name="J. Bacteriol.">
        <title>Whole-genome analysis of the methyl tert-butyl ether-degrading beta-proteobacterium Methylibium petroleiphilum PM1.</title>
        <authorList>
            <person name="Kane S.R."/>
            <person name="Chakicherla A.Y."/>
            <person name="Chain P.S.G."/>
            <person name="Schmidt R."/>
            <person name="Shin M.W."/>
            <person name="Legler T.C."/>
            <person name="Scow K.M."/>
            <person name="Larimer F.W."/>
            <person name="Lucas S.M."/>
            <person name="Richardson P.M."/>
            <person name="Hristova K.R."/>
        </authorList>
    </citation>
    <scope>NUCLEOTIDE SEQUENCE [LARGE SCALE GENOMIC DNA]</scope>
    <source>
        <strain evidence="3">ATCC BAA-1232 / LMG 22953 / PM1</strain>
        <plasmid evidence="2 3">RPME01</plasmid>
    </source>
</reference>
<proteinExistence type="predicted"/>
<keyword evidence="2" id="KW-0614">Plasmid</keyword>
<feature type="transmembrane region" description="Helical" evidence="1">
    <location>
        <begin position="114"/>
        <end position="147"/>
    </location>
</feature>
<name>A2SNQ3_METPP</name>
<keyword evidence="1" id="KW-0812">Transmembrane</keyword>
<sequence length="158" mass="17326">MNAFVHLIGLDPLDEAATDPSTLDEAVRDRMFRFGAFSLSVVVLIYVAIHIIDARWRALGADALLLTAIFLCAVYDRLTRNHFIALNAMNLSLFVIVCYQGYLQGLLNTSAFWWLSVLPFIAIVSGARVLAAVQLTAFVALAGVPLFSVPKVTVRLCP</sequence>
<evidence type="ECO:0000256" key="1">
    <source>
        <dbReference type="SAM" id="Phobius"/>
    </source>
</evidence>
<organism evidence="2 3">
    <name type="scientific">Methylibium petroleiphilum (strain ATCC BAA-1232 / LMG 22953 / PM1)</name>
    <dbReference type="NCBI Taxonomy" id="420662"/>
    <lineage>
        <taxon>Bacteria</taxon>
        <taxon>Pseudomonadati</taxon>
        <taxon>Pseudomonadota</taxon>
        <taxon>Betaproteobacteria</taxon>
        <taxon>Burkholderiales</taxon>
        <taxon>Sphaerotilaceae</taxon>
        <taxon>Methylibium</taxon>
    </lineage>
</organism>
<evidence type="ECO:0000313" key="3">
    <source>
        <dbReference type="Proteomes" id="UP000000366"/>
    </source>
</evidence>